<evidence type="ECO:0000313" key="4">
    <source>
        <dbReference type="Proteomes" id="UP000011083"/>
    </source>
</evidence>
<dbReference type="FunFam" id="3.40.50.1820:FF:000211">
    <property type="entry name" value="Carboxypeptidase"/>
    <property type="match status" value="1"/>
</dbReference>
<keyword evidence="2" id="KW-0378">Hydrolase</keyword>
<dbReference type="RefSeq" id="XP_004334720.1">
    <property type="nucleotide sequence ID" value="XM_004334672.1"/>
</dbReference>
<dbReference type="PANTHER" id="PTHR11802">
    <property type="entry name" value="SERINE PROTEASE FAMILY S10 SERINE CARBOXYPEPTIDASE"/>
    <property type="match status" value="1"/>
</dbReference>
<dbReference type="Gene3D" id="3.40.50.1820">
    <property type="entry name" value="alpha/beta hydrolase"/>
    <property type="match status" value="1"/>
</dbReference>
<keyword evidence="2 3" id="KW-0121">Carboxypeptidase</keyword>
<accession>L8GIA8</accession>
<dbReference type="PRINTS" id="PR00724">
    <property type="entry name" value="CRBOXYPTASEC"/>
</dbReference>
<proteinExistence type="inferred from homology"/>
<dbReference type="Proteomes" id="UP000011083">
    <property type="component" value="Unassembled WGS sequence"/>
</dbReference>
<dbReference type="GO" id="GO:0006508">
    <property type="term" value="P:proteolysis"/>
    <property type="evidence" value="ECO:0007669"/>
    <property type="project" value="UniProtKB-KW"/>
</dbReference>
<dbReference type="InterPro" id="IPR001563">
    <property type="entry name" value="Peptidase_S10"/>
</dbReference>
<dbReference type="PROSITE" id="PS00560">
    <property type="entry name" value="CARBOXYPEPT_SER_HIS"/>
    <property type="match status" value="1"/>
</dbReference>
<protein>
    <recommendedName>
        <fullName evidence="2">Carboxypeptidase</fullName>
        <ecNumber evidence="2">3.4.16.-</ecNumber>
    </recommendedName>
</protein>
<dbReference type="VEuPathDB" id="AmoebaDB:ACA1_092170"/>
<dbReference type="KEGG" id="acan:ACA1_092170"/>
<evidence type="ECO:0000313" key="3">
    <source>
        <dbReference type="EMBL" id="ELR12707.1"/>
    </source>
</evidence>
<dbReference type="STRING" id="1257118.L8GIA8"/>
<dbReference type="EMBL" id="KB008103">
    <property type="protein sequence ID" value="ELR12707.1"/>
    <property type="molecule type" value="Genomic_DNA"/>
</dbReference>
<dbReference type="OrthoDB" id="17237at2759"/>
<dbReference type="InterPro" id="IPR033124">
    <property type="entry name" value="Ser_caboxypep_his_AS"/>
</dbReference>
<dbReference type="GO" id="GO:0004185">
    <property type="term" value="F:serine-type carboxypeptidase activity"/>
    <property type="evidence" value="ECO:0007669"/>
    <property type="project" value="UniProtKB-UniRule"/>
</dbReference>
<evidence type="ECO:0000256" key="1">
    <source>
        <dbReference type="ARBA" id="ARBA00009431"/>
    </source>
</evidence>
<dbReference type="GeneID" id="14913275"/>
<keyword evidence="4" id="KW-1185">Reference proteome</keyword>
<reference evidence="3 4" key="1">
    <citation type="journal article" date="2013" name="Genome Biol.">
        <title>Genome of Acanthamoeba castellanii highlights extensive lateral gene transfer and early evolution of tyrosine kinase signaling.</title>
        <authorList>
            <person name="Clarke M."/>
            <person name="Lohan A.J."/>
            <person name="Liu B."/>
            <person name="Lagkouvardos I."/>
            <person name="Roy S."/>
            <person name="Zafar N."/>
            <person name="Bertelli C."/>
            <person name="Schilde C."/>
            <person name="Kianianmomeni A."/>
            <person name="Burglin T.R."/>
            <person name="Frech C."/>
            <person name="Turcotte B."/>
            <person name="Kopec K.O."/>
            <person name="Synnott J.M."/>
            <person name="Choo C."/>
            <person name="Paponov I."/>
            <person name="Finkler A."/>
            <person name="Soon Heng Tan C."/>
            <person name="Hutchins A.P."/>
            <person name="Weinmeier T."/>
            <person name="Rattei T."/>
            <person name="Chu J.S."/>
            <person name="Gimenez G."/>
            <person name="Irimia M."/>
            <person name="Rigden D.J."/>
            <person name="Fitzpatrick D.A."/>
            <person name="Lorenzo-Morales J."/>
            <person name="Bateman A."/>
            <person name="Chiu C.H."/>
            <person name="Tang P."/>
            <person name="Hegemann P."/>
            <person name="Fromm H."/>
            <person name="Raoult D."/>
            <person name="Greub G."/>
            <person name="Miranda-Saavedra D."/>
            <person name="Chen N."/>
            <person name="Nash P."/>
            <person name="Ginger M.L."/>
            <person name="Horn M."/>
            <person name="Schaap P."/>
            <person name="Caler L."/>
            <person name="Loftus B."/>
        </authorList>
    </citation>
    <scope>NUCLEOTIDE SEQUENCE [LARGE SCALE GENOMIC DNA]</scope>
    <source>
        <strain evidence="3 4">Neff</strain>
    </source>
</reference>
<keyword evidence="2" id="KW-0645">Protease</keyword>
<dbReference type="SUPFAM" id="SSF53474">
    <property type="entry name" value="alpha/beta-Hydrolases"/>
    <property type="match status" value="1"/>
</dbReference>
<dbReference type="InterPro" id="IPR029058">
    <property type="entry name" value="AB_hydrolase_fold"/>
</dbReference>
<evidence type="ECO:0000256" key="2">
    <source>
        <dbReference type="RuleBase" id="RU361156"/>
    </source>
</evidence>
<dbReference type="EC" id="3.4.16.-" evidence="2"/>
<dbReference type="Gene3D" id="3.40.50.12670">
    <property type="match status" value="1"/>
</dbReference>
<dbReference type="OMA" id="QMAGWIV"/>
<dbReference type="MEROPS" id="S10.005"/>
<dbReference type="Pfam" id="PF00450">
    <property type="entry name" value="Peptidase_S10"/>
    <property type="match status" value="1"/>
</dbReference>
<name>L8GIA8_ACACF</name>
<gene>
    <name evidence="3" type="ORF">ACA1_092170</name>
</gene>
<organism evidence="3 4">
    <name type="scientific">Acanthamoeba castellanii (strain ATCC 30010 / Neff)</name>
    <dbReference type="NCBI Taxonomy" id="1257118"/>
    <lineage>
        <taxon>Eukaryota</taxon>
        <taxon>Amoebozoa</taxon>
        <taxon>Discosea</taxon>
        <taxon>Longamoebia</taxon>
        <taxon>Centramoebida</taxon>
        <taxon>Acanthamoebidae</taxon>
        <taxon>Acanthamoeba</taxon>
    </lineage>
</organism>
<dbReference type="AlphaFoldDB" id="L8GIA8"/>
<comment type="similarity">
    <text evidence="1 2">Belongs to the peptidase S10 family.</text>
</comment>
<dbReference type="PANTHER" id="PTHR11802:SF201">
    <property type="entry name" value="CARBOXYPEPTIDASE"/>
    <property type="match status" value="1"/>
</dbReference>
<dbReference type="PROSITE" id="PS00131">
    <property type="entry name" value="CARBOXYPEPT_SER_SER"/>
    <property type="match status" value="1"/>
</dbReference>
<dbReference type="InterPro" id="IPR018202">
    <property type="entry name" value="Ser_caboxypep_ser_AS"/>
</dbReference>
<sequence length="461" mass="52481">MMMDCRSTIASIVPAADRVNKIERLPGLSEAINFDQYAGYVTVDAVKNRKLFYWFVESQRNPAQDPLLVWLNGGPGASSLMGLLTENGPFRPNADGKTLSLNPYSWNNFSNIIYIEAPAGVGFSFSDDPADYYTNDSRTASDNYRFLEGWFQLFPQFKRNDFYVTGESYGGHYVPEMANLVLEGNKLKRPEDRINIKGIAVGNPGVESDWYFNVDEYAFLTFMYTHGLLPQKAYVDCFTVCGWSDFLTNCTNSPFTHPSEACRLAAKRAQGYLPTNIDFYNVLAPTCPNQQSDIDWAQYTNRWDRRSSVGSFLASMPFNPCLENYMVPYLNQPSVQAVLGVRPTKWAMIGNIHYSRNAELLYTNDLYKKFATETNWKVLVFSGDADSAVPFIGTQRWISCLKRPVKRDWSNWQYDGQTAGSVIEYEGISFLTIKGAGHMVPWYAPPQAYAFFERWIHNKPF</sequence>